<keyword evidence="2" id="KW-1185">Reference proteome</keyword>
<comment type="caution">
    <text evidence="1">The sequence shown here is derived from an EMBL/GenBank/DDBJ whole genome shotgun (WGS) entry which is preliminary data.</text>
</comment>
<dbReference type="AlphaFoldDB" id="A0A0L0BL57"/>
<proteinExistence type="predicted"/>
<protein>
    <submittedName>
        <fullName evidence="1">Uncharacterized protein</fullName>
    </submittedName>
</protein>
<evidence type="ECO:0000313" key="1">
    <source>
        <dbReference type="EMBL" id="KNC20840.1"/>
    </source>
</evidence>
<dbReference type="Proteomes" id="UP000037069">
    <property type="component" value="Unassembled WGS sequence"/>
</dbReference>
<sequence length="218" mass="25705">MMAVRIKNLLRNTEMYLEFYMKANKTELPKRREFNRRDIGTYEFEYKEETEICTRSTTSNMDFNTMFAAMMEKFAEVKETSKANNEKLLAEFKVIVQETVLNPTLLSLKPKFKKCLKVADLETNIDKNFRIKAPSFDGTDLGLESVPVNNRNNYDDIMEALQCKYCGDHKKELYPMELRVKVRKTNETLQDFALEIERLLQPTYPGEHHPFLDIFKIL</sequence>
<reference evidence="1 2" key="1">
    <citation type="journal article" date="2015" name="Nat. Commun.">
        <title>Lucilia cuprina genome unlocks parasitic fly biology to underpin future interventions.</title>
        <authorList>
            <person name="Anstead C.A."/>
            <person name="Korhonen P.K."/>
            <person name="Young N.D."/>
            <person name="Hall R.S."/>
            <person name="Jex A.R."/>
            <person name="Murali S.C."/>
            <person name="Hughes D.S."/>
            <person name="Lee S.F."/>
            <person name="Perry T."/>
            <person name="Stroehlein A.J."/>
            <person name="Ansell B.R."/>
            <person name="Breugelmans B."/>
            <person name="Hofmann A."/>
            <person name="Qu J."/>
            <person name="Dugan S."/>
            <person name="Lee S.L."/>
            <person name="Chao H."/>
            <person name="Dinh H."/>
            <person name="Han Y."/>
            <person name="Doddapaneni H.V."/>
            <person name="Worley K.C."/>
            <person name="Muzny D.M."/>
            <person name="Ioannidis P."/>
            <person name="Waterhouse R.M."/>
            <person name="Zdobnov E.M."/>
            <person name="James P.J."/>
            <person name="Bagnall N.H."/>
            <person name="Kotze A.C."/>
            <person name="Gibbs R.A."/>
            <person name="Richards S."/>
            <person name="Batterham P."/>
            <person name="Gasser R.B."/>
        </authorList>
    </citation>
    <scope>NUCLEOTIDE SEQUENCE [LARGE SCALE GENOMIC DNA]</scope>
    <source>
        <strain evidence="1 2">LS</strain>
        <tissue evidence="1">Full body</tissue>
    </source>
</reference>
<organism evidence="1 2">
    <name type="scientific">Lucilia cuprina</name>
    <name type="common">Green bottle fly</name>
    <name type="synonym">Australian sheep blowfly</name>
    <dbReference type="NCBI Taxonomy" id="7375"/>
    <lineage>
        <taxon>Eukaryota</taxon>
        <taxon>Metazoa</taxon>
        <taxon>Ecdysozoa</taxon>
        <taxon>Arthropoda</taxon>
        <taxon>Hexapoda</taxon>
        <taxon>Insecta</taxon>
        <taxon>Pterygota</taxon>
        <taxon>Neoptera</taxon>
        <taxon>Endopterygota</taxon>
        <taxon>Diptera</taxon>
        <taxon>Brachycera</taxon>
        <taxon>Muscomorpha</taxon>
        <taxon>Oestroidea</taxon>
        <taxon>Calliphoridae</taxon>
        <taxon>Luciliinae</taxon>
        <taxon>Lucilia</taxon>
    </lineage>
</organism>
<gene>
    <name evidence="1" type="ORF">FF38_11283</name>
</gene>
<name>A0A0L0BL57_LUCCU</name>
<evidence type="ECO:0000313" key="2">
    <source>
        <dbReference type="Proteomes" id="UP000037069"/>
    </source>
</evidence>
<accession>A0A0L0BL57</accession>
<dbReference type="EMBL" id="JRES01001701">
    <property type="protein sequence ID" value="KNC20840.1"/>
    <property type="molecule type" value="Genomic_DNA"/>
</dbReference>